<accession>A0A3M7PFW0</accession>
<dbReference type="AlphaFoldDB" id="A0A3M7PFW0"/>
<keyword evidence="2" id="KW-1185">Reference proteome</keyword>
<evidence type="ECO:0000313" key="2">
    <source>
        <dbReference type="Proteomes" id="UP000276133"/>
    </source>
</evidence>
<comment type="caution">
    <text evidence="1">The sequence shown here is derived from an EMBL/GenBank/DDBJ whole genome shotgun (WGS) entry which is preliminary data.</text>
</comment>
<dbReference type="EMBL" id="REGN01011103">
    <property type="protein sequence ID" value="RMZ97918.1"/>
    <property type="molecule type" value="Genomic_DNA"/>
</dbReference>
<name>A0A3M7PFW0_BRAPC</name>
<sequence>MPHRLGQVPPLYIDHWPFSGKKKNIFKIKWLTTEEITEIQSHDIEFMIKSQFKLNAKSHDRPFTYRDLLTHLFRLIREIFNEKFIEDGWAEKSSCLVPNQNQLTSSKIY</sequence>
<protein>
    <submittedName>
        <fullName evidence="1">Uncharacterized protein</fullName>
    </submittedName>
</protein>
<organism evidence="1 2">
    <name type="scientific">Brachionus plicatilis</name>
    <name type="common">Marine rotifer</name>
    <name type="synonym">Brachionus muelleri</name>
    <dbReference type="NCBI Taxonomy" id="10195"/>
    <lineage>
        <taxon>Eukaryota</taxon>
        <taxon>Metazoa</taxon>
        <taxon>Spiralia</taxon>
        <taxon>Gnathifera</taxon>
        <taxon>Rotifera</taxon>
        <taxon>Eurotatoria</taxon>
        <taxon>Monogononta</taxon>
        <taxon>Pseudotrocha</taxon>
        <taxon>Ploima</taxon>
        <taxon>Brachionidae</taxon>
        <taxon>Brachionus</taxon>
    </lineage>
</organism>
<evidence type="ECO:0000313" key="1">
    <source>
        <dbReference type="EMBL" id="RMZ97918.1"/>
    </source>
</evidence>
<proteinExistence type="predicted"/>
<reference evidence="1 2" key="1">
    <citation type="journal article" date="2018" name="Sci. Rep.">
        <title>Genomic signatures of local adaptation to the degree of environmental predictability in rotifers.</title>
        <authorList>
            <person name="Franch-Gras L."/>
            <person name="Hahn C."/>
            <person name="Garcia-Roger E.M."/>
            <person name="Carmona M.J."/>
            <person name="Serra M."/>
            <person name="Gomez A."/>
        </authorList>
    </citation>
    <scope>NUCLEOTIDE SEQUENCE [LARGE SCALE GENOMIC DNA]</scope>
    <source>
        <strain evidence="1">HYR1</strain>
    </source>
</reference>
<gene>
    <name evidence="1" type="ORF">BpHYR1_024555</name>
</gene>
<dbReference type="Proteomes" id="UP000276133">
    <property type="component" value="Unassembled WGS sequence"/>
</dbReference>